<evidence type="ECO:0000313" key="2">
    <source>
        <dbReference type="Proteomes" id="UP001230504"/>
    </source>
</evidence>
<dbReference type="RefSeq" id="XP_060409453.1">
    <property type="nucleotide sequence ID" value="XM_060561994.1"/>
</dbReference>
<protein>
    <recommendedName>
        <fullName evidence="3">Phosphotransferase enzyme family protein</fullName>
    </recommendedName>
</protein>
<gene>
    <name evidence="1" type="ORF">LY79DRAFT_615863</name>
</gene>
<comment type="caution">
    <text evidence="1">The sequence shown here is derived from an EMBL/GenBank/DDBJ whole genome shotgun (WGS) entry which is preliminary data.</text>
</comment>
<reference evidence="1" key="1">
    <citation type="submission" date="2021-06" db="EMBL/GenBank/DDBJ databases">
        <title>Comparative genomics, transcriptomics and evolutionary studies reveal genomic signatures of adaptation to plant cell wall in hemibiotrophic fungi.</title>
        <authorList>
            <consortium name="DOE Joint Genome Institute"/>
            <person name="Baroncelli R."/>
            <person name="Diaz J.F."/>
            <person name="Benocci T."/>
            <person name="Peng M."/>
            <person name="Battaglia E."/>
            <person name="Haridas S."/>
            <person name="Andreopoulos W."/>
            <person name="Labutti K."/>
            <person name="Pangilinan J."/>
            <person name="Floch G.L."/>
            <person name="Makela M.R."/>
            <person name="Henrissat B."/>
            <person name="Grigoriev I.V."/>
            <person name="Crouch J.A."/>
            <person name="De Vries R.P."/>
            <person name="Sukno S.A."/>
            <person name="Thon M.R."/>
        </authorList>
    </citation>
    <scope>NUCLEOTIDE SEQUENCE</scope>
    <source>
        <strain evidence="1">CBS 125086</strain>
    </source>
</reference>
<proteinExistence type="predicted"/>
<accession>A0AAD8UZQ0</accession>
<evidence type="ECO:0008006" key="3">
    <source>
        <dbReference type="Google" id="ProtNLM"/>
    </source>
</evidence>
<name>A0AAD8UZQ0_9PEZI</name>
<dbReference type="GeneID" id="85446234"/>
<sequence length="161" mass="18580">MQERCCDLDKDERRVICEELKEMLQTLRALEKDSHDWFVGRQPLNNIFLPPKLRGPFVGSNAVKQFQDACGIDIDGEALAPNITLSLGKNPKVAAIIDWRQAGWLPEYWEYCKARRVNLNPKLFSHAAQEEWRTDYLPTILDPVDEEACHHPWLHCALANI</sequence>
<dbReference type="Proteomes" id="UP001230504">
    <property type="component" value="Unassembled WGS sequence"/>
</dbReference>
<organism evidence="1 2">
    <name type="scientific">Colletotrichum navitas</name>
    <dbReference type="NCBI Taxonomy" id="681940"/>
    <lineage>
        <taxon>Eukaryota</taxon>
        <taxon>Fungi</taxon>
        <taxon>Dikarya</taxon>
        <taxon>Ascomycota</taxon>
        <taxon>Pezizomycotina</taxon>
        <taxon>Sordariomycetes</taxon>
        <taxon>Hypocreomycetidae</taxon>
        <taxon>Glomerellales</taxon>
        <taxon>Glomerellaceae</taxon>
        <taxon>Colletotrichum</taxon>
        <taxon>Colletotrichum graminicola species complex</taxon>
    </lineage>
</organism>
<dbReference type="AlphaFoldDB" id="A0AAD8UZQ0"/>
<evidence type="ECO:0000313" key="1">
    <source>
        <dbReference type="EMBL" id="KAK1573882.1"/>
    </source>
</evidence>
<keyword evidence="2" id="KW-1185">Reference proteome</keyword>
<dbReference type="EMBL" id="JAHLJV010000084">
    <property type="protein sequence ID" value="KAK1573882.1"/>
    <property type="molecule type" value="Genomic_DNA"/>
</dbReference>